<gene>
    <name evidence="2" type="ORF">HPB48_014426</name>
</gene>
<dbReference type="VEuPathDB" id="VectorBase:HLOH_051267"/>
<dbReference type="OrthoDB" id="6538084at2759"/>
<evidence type="ECO:0000259" key="1">
    <source>
        <dbReference type="Pfam" id="PF13843"/>
    </source>
</evidence>
<sequence length="90" mass="10679">MESYIGMYLILGLEQMGLVLVPSVSCYCENETRFPVVADVMPRNRFEKLLRFLYFEDNSSVSEDVKRDKIWKLRKWLNAREENLRSVSPE</sequence>
<evidence type="ECO:0000313" key="2">
    <source>
        <dbReference type="EMBL" id="KAH9379090.1"/>
    </source>
</evidence>
<proteinExistence type="predicted"/>
<dbReference type="InterPro" id="IPR029526">
    <property type="entry name" value="PGBD"/>
</dbReference>
<dbReference type="Proteomes" id="UP000821853">
    <property type="component" value="Unassembled WGS sequence"/>
</dbReference>
<dbReference type="OMA" id="CYCENET"/>
<dbReference type="Pfam" id="PF13843">
    <property type="entry name" value="DDE_Tnp_1_7"/>
    <property type="match status" value="1"/>
</dbReference>
<feature type="domain" description="PiggyBac transposable element-derived protein" evidence="1">
    <location>
        <begin position="1"/>
        <end position="83"/>
    </location>
</feature>
<reference evidence="2 3" key="1">
    <citation type="journal article" date="2020" name="Cell">
        <title>Large-Scale Comparative Analyses of Tick Genomes Elucidate Their Genetic Diversity and Vector Capacities.</title>
        <authorList>
            <consortium name="Tick Genome and Microbiome Consortium (TIGMIC)"/>
            <person name="Jia N."/>
            <person name="Wang J."/>
            <person name="Shi W."/>
            <person name="Du L."/>
            <person name="Sun Y."/>
            <person name="Zhan W."/>
            <person name="Jiang J.F."/>
            <person name="Wang Q."/>
            <person name="Zhang B."/>
            <person name="Ji P."/>
            <person name="Bell-Sakyi L."/>
            <person name="Cui X.M."/>
            <person name="Yuan T.T."/>
            <person name="Jiang B.G."/>
            <person name="Yang W.F."/>
            <person name="Lam T.T."/>
            <person name="Chang Q.C."/>
            <person name="Ding S.J."/>
            <person name="Wang X.J."/>
            <person name="Zhu J.G."/>
            <person name="Ruan X.D."/>
            <person name="Zhao L."/>
            <person name="Wei J.T."/>
            <person name="Ye R.Z."/>
            <person name="Que T.C."/>
            <person name="Du C.H."/>
            <person name="Zhou Y.H."/>
            <person name="Cheng J.X."/>
            <person name="Dai P.F."/>
            <person name="Guo W.B."/>
            <person name="Han X.H."/>
            <person name="Huang E.J."/>
            <person name="Li L.F."/>
            <person name="Wei W."/>
            <person name="Gao Y.C."/>
            <person name="Liu J.Z."/>
            <person name="Shao H.Z."/>
            <person name="Wang X."/>
            <person name="Wang C.C."/>
            <person name="Yang T.C."/>
            <person name="Huo Q.B."/>
            <person name="Li W."/>
            <person name="Chen H.Y."/>
            <person name="Chen S.E."/>
            <person name="Zhou L.G."/>
            <person name="Ni X.B."/>
            <person name="Tian J.H."/>
            <person name="Sheng Y."/>
            <person name="Liu T."/>
            <person name="Pan Y.S."/>
            <person name="Xia L.Y."/>
            <person name="Li J."/>
            <person name="Zhao F."/>
            <person name="Cao W.C."/>
        </authorList>
    </citation>
    <scope>NUCLEOTIDE SEQUENCE [LARGE SCALE GENOMIC DNA]</scope>
    <source>
        <strain evidence="2">HaeL-2018</strain>
    </source>
</reference>
<protein>
    <recommendedName>
        <fullName evidence="1">PiggyBac transposable element-derived protein domain-containing protein</fullName>
    </recommendedName>
</protein>
<dbReference type="EMBL" id="JABSTR010000009">
    <property type="protein sequence ID" value="KAH9379090.1"/>
    <property type="molecule type" value="Genomic_DNA"/>
</dbReference>
<dbReference type="AlphaFoldDB" id="A0A9J6GUD9"/>
<evidence type="ECO:0000313" key="3">
    <source>
        <dbReference type="Proteomes" id="UP000821853"/>
    </source>
</evidence>
<comment type="caution">
    <text evidence="2">The sequence shown here is derived from an EMBL/GenBank/DDBJ whole genome shotgun (WGS) entry which is preliminary data.</text>
</comment>
<organism evidence="2 3">
    <name type="scientific">Haemaphysalis longicornis</name>
    <name type="common">Bush tick</name>
    <dbReference type="NCBI Taxonomy" id="44386"/>
    <lineage>
        <taxon>Eukaryota</taxon>
        <taxon>Metazoa</taxon>
        <taxon>Ecdysozoa</taxon>
        <taxon>Arthropoda</taxon>
        <taxon>Chelicerata</taxon>
        <taxon>Arachnida</taxon>
        <taxon>Acari</taxon>
        <taxon>Parasitiformes</taxon>
        <taxon>Ixodida</taxon>
        <taxon>Ixodoidea</taxon>
        <taxon>Ixodidae</taxon>
        <taxon>Haemaphysalinae</taxon>
        <taxon>Haemaphysalis</taxon>
    </lineage>
</organism>
<name>A0A9J6GUD9_HAELO</name>
<accession>A0A9J6GUD9</accession>
<keyword evidence="3" id="KW-1185">Reference proteome</keyword>